<dbReference type="EMBL" id="JANBQB010000159">
    <property type="protein sequence ID" value="KAJ1980630.1"/>
    <property type="molecule type" value="Genomic_DNA"/>
</dbReference>
<dbReference type="GO" id="GO:0016020">
    <property type="term" value="C:membrane"/>
    <property type="evidence" value="ECO:0007669"/>
    <property type="project" value="UniProtKB-SubCell"/>
</dbReference>
<evidence type="ECO:0000256" key="3">
    <source>
        <dbReference type="ARBA" id="ARBA00022692"/>
    </source>
</evidence>
<dbReference type="FunFam" id="1.20.1740.10:FF:000001">
    <property type="entry name" value="Amino acid permease"/>
    <property type="match status" value="1"/>
</dbReference>
<dbReference type="PANTHER" id="PTHR43341">
    <property type="entry name" value="AMINO ACID PERMEASE"/>
    <property type="match status" value="1"/>
</dbReference>
<keyword evidence="6 8" id="KW-0472">Membrane</keyword>
<evidence type="ECO:0000259" key="9">
    <source>
        <dbReference type="Pfam" id="PF00324"/>
    </source>
</evidence>
<comment type="subcellular location">
    <subcellularLocation>
        <location evidence="1">Membrane</location>
        <topology evidence="1">Multi-pass membrane protein</topology>
    </subcellularLocation>
</comment>
<feature type="transmembrane region" description="Helical" evidence="8">
    <location>
        <begin position="149"/>
        <end position="174"/>
    </location>
</feature>
<evidence type="ECO:0000256" key="8">
    <source>
        <dbReference type="SAM" id="Phobius"/>
    </source>
</evidence>
<feature type="transmembrane region" description="Helical" evidence="8">
    <location>
        <begin position="73"/>
        <end position="95"/>
    </location>
</feature>
<dbReference type="PROSITE" id="PS00218">
    <property type="entry name" value="AMINO_ACID_PERMEASE_1"/>
    <property type="match status" value="1"/>
</dbReference>
<evidence type="ECO:0000256" key="7">
    <source>
        <dbReference type="SAM" id="MobiDB-lite"/>
    </source>
</evidence>
<dbReference type="InterPro" id="IPR050524">
    <property type="entry name" value="APC_YAT"/>
</dbReference>
<feature type="domain" description="Amino acid permease/ SLC12A" evidence="9">
    <location>
        <begin position="70"/>
        <end position="521"/>
    </location>
</feature>
<evidence type="ECO:0000256" key="4">
    <source>
        <dbReference type="ARBA" id="ARBA00022970"/>
    </source>
</evidence>
<feature type="transmembrane region" description="Helical" evidence="8">
    <location>
        <begin position="464"/>
        <end position="486"/>
    </location>
</feature>
<name>A0A9W8B874_9FUNG</name>
<feature type="region of interest" description="Disordered" evidence="7">
    <location>
        <begin position="1"/>
        <end position="59"/>
    </location>
</feature>
<keyword evidence="3 8" id="KW-0812">Transmembrane</keyword>
<protein>
    <recommendedName>
        <fullName evidence="9">Amino acid permease/ SLC12A domain-containing protein</fullName>
    </recommendedName>
</protein>
<dbReference type="Proteomes" id="UP001151582">
    <property type="component" value="Unassembled WGS sequence"/>
</dbReference>
<dbReference type="PIRSF" id="PIRSF006060">
    <property type="entry name" value="AA_transporter"/>
    <property type="match status" value="1"/>
</dbReference>
<feature type="transmembrane region" description="Helical" evidence="8">
    <location>
        <begin position="293"/>
        <end position="314"/>
    </location>
</feature>
<evidence type="ECO:0000313" key="11">
    <source>
        <dbReference type="Proteomes" id="UP001151582"/>
    </source>
</evidence>
<evidence type="ECO:0000256" key="1">
    <source>
        <dbReference type="ARBA" id="ARBA00004141"/>
    </source>
</evidence>
<feature type="transmembrane region" description="Helical" evidence="8">
    <location>
        <begin position="420"/>
        <end position="443"/>
    </location>
</feature>
<feature type="transmembrane region" description="Helical" evidence="8">
    <location>
        <begin position="498"/>
        <end position="515"/>
    </location>
</feature>
<keyword evidence="5 8" id="KW-1133">Transmembrane helix</keyword>
<dbReference type="InterPro" id="IPR004840">
    <property type="entry name" value="Amino_acid_permease_CS"/>
</dbReference>
<keyword evidence="11" id="KW-1185">Reference proteome</keyword>
<keyword evidence="2" id="KW-0813">Transport</keyword>
<gene>
    <name evidence="10" type="ORF">H4R34_002380</name>
</gene>
<accession>A0A9W8B874</accession>
<evidence type="ECO:0000256" key="5">
    <source>
        <dbReference type="ARBA" id="ARBA00022989"/>
    </source>
</evidence>
<evidence type="ECO:0000256" key="2">
    <source>
        <dbReference type="ARBA" id="ARBA00022448"/>
    </source>
</evidence>
<feature type="transmembrane region" description="Helical" evidence="8">
    <location>
        <begin position="101"/>
        <end position="128"/>
    </location>
</feature>
<reference evidence="10" key="1">
    <citation type="submission" date="2022-07" db="EMBL/GenBank/DDBJ databases">
        <title>Phylogenomic reconstructions and comparative analyses of Kickxellomycotina fungi.</title>
        <authorList>
            <person name="Reynolds N.K."/>
            <person name="Stajich J.E."/>
            <person name="Barry K."/>
            <person name="Grigoriev I.V."/>
            <person name="Crous P."/>
            <person name="Smith M.E."/>
        </authorList>
    </citation>
    <scope>NUCLEOTIDE SEQUENCE</scope>
    <source>
        <strain evidence="10">RSA 567</strain>
    </source>
</reference>
<comment type="caution">
    <text evidence="10">The sequence shown here is derived from an EMBL/GenBank/DDBJ whole genome shotgun (WGS) entry which is preliminary data.</text>
</comment>
<dbReference type="AlphaFoldDB" id="A0A9W8B874"/>
<feature type="transmembrane region" description="Helical" evidence="8">
    <location>
        <begin position="180"/>
        <end position="198"/>
    </location>
</feature>
<feature type="compositionally biased region" description="Low complexity" evidence="7">
    <location>
        <begin position="10"/>
        <end position="28"/>
    </location>
</feature>
<feature type="transmembrane region" description="Helical" evidence="8">
    <location>
        <begin position="351"/>
        <end position="373"/>
    </location>
</feature>
<proteinExistence type="predicted"/>
<dbReference type="OrthoDB" id="3900342at2759"/>
<sequence>MMEKPNDFVPAPASPAATGAAGPSANSPHLSEKSMPPPYSGHDKEEAGSIDMAGGAGQDGHLQRNLKERHMTMIAIGGTIGTGLFLGAGGALANAGPAGCLVSYIMVGIMVFFVMSSLGELATYIPVAGSFNTYGGRFIDPAFGFALGWNYWFSWTTTVASELVATGIIIQFWLPNVTGVIWSAIAMALMFALNAFSVKGYGESEYWFSLIKVIAVIIFIIVGIFTAAGVIGDHKYGFENWTLEGGPFHDHIVGIVKSFLVAGFSFQGTELVGVAAGESENPRRDVPRAIKQVFWRILIFYILATFVMGLIIPYDDPLLVAGEGAKDVGISPFTLVFEKSGMKAAAHVMNAVILITVLSAGNSGLYCCARTLWTLAIEGKAPRFLRKVSKNGIPVNALLVTTALSTVLFCLSMIPDAPVYDWLLTVSGITGFMAWLGIALSHWRFRRAYIAQGYDVGALPYRALLFPFGPLIAVVVTTFVIIGQGYSSFTPEFSAENFVTSYIGIPIFIACFFIYRTVRKTSIIPLVDVDVISDTRQFDEPPPMADVAHTA</sequence>
<feature type="transmembrane region" description="Helical" evidence="8">
    <location>
        <begin position="393"/>
        <end position="414"/>
    </location>
</feature>
<organism evidence="10 11">
    <name type="scientific">Dimargaris verticillata</name>
    <dbReference type="NCBI Taxonomy" id="2761393"/>
    <lineage>
        <taxon>Eukaryota</taxon>
        <taxon>Fungi</taxon>
        <taxon>Fungi incertae sedis</taxon>
        <taxon>Zoopagomycota</taxon>
        <taxon>Kickxellomycotina</taxon>
        <taxon>Dimargaritomycetes</taxon>
        <taxon>Dimargaritales</taxon>
        <taxon>Dimargaritaceae</taxon>
        <taxon>Dimargaris</taxon>
    </lineage>
</organism>
<dbReference type="GO" id="GO:0015171">
    <property type="term" value="F:amino acid transmembrane transporter activity"/>
    <property type="evidence" value="ECO:0007669"/>
    <property type="project" value="TreeGrafter"/>
</dbReference>
<evidence type="ECO:0000313" key="10">
    <source>
        <dbReference type="EMBL" id="KAJ1980630.1"/>
    </source>
</evidence>
<dbReference type="InterPro" id="IPR004841">
    <property type="entry name" value="AA-permease/SLC12A_dom"/>
</dbReference>
<feature type="transmembrane region" description="Helical" evidence="8">
    <location>
        <begin position="210"/>
        <end position="231"/>
    </location>
</feature>
<evidence type="ECO:0000256" key="6">
    <source>
        <dbReference type="ARBA" id="ARBA00023136"/>
    </source>
</evidence>
<dbReference type="Gene3D" id="1.20.1740.10">
    <property type="entry name" value="Amino acid/polyamine transporter I"/>
    <property type="match status" value="1"/>
</dbReference>
<keyword evidence="4" id="KW-0029">Amino-acid transport</keyword>
<dbReference type="PANTHER" id="PTHR43341:SF1">
    <property type="entry name" value="GENERAL AMINO-ACID PERMEASE GAP1"/>
    <property type="match status" value="1"/>
</dbReference>
<dbReference type="Pfam" id="PF00324">
    <property type="entry name" value="AA_permease"/>
    <property type="match status" value="1"/>
</dbReference>